<dbReference type="RefSeq" id="WP_144544763.1">
    <property type="nucleotide sequence ID" value="NZ_CBCSDC010000018.1"/>
</dbReference>
<sequence length="109" mass="12139">MKRNLIILLITLLLESVITLFISRALSIRFIEIMFFAGVVFTALSVWFSGSGGMVTRFIDITTSARTGLLTKREEFHFRPNYVALGSAIFLLIGLVLFVLLLTNVISPA</sequence>
<evidence type="ECO:0000313" key="2">
    <source>
        <dbReference type="EMBL" id="TWH81282.1"/>
    </source>
</evidence>
<feature type="transmembrane region" description="Helical" evidence="1">
    <location>
        <begin position="82"/>
        <end position="106"/>
    </location>
</feature>
<dbReference type="EMBL" id="VLKI01000017">
    <property type="protein sequence ID" value="TWH81282.1"/>
    <property type="molecule type" value="Genomic_DNA"/>
</dbReference>
<reference evidence="2 3" key="1">
    <citation type="journal article" date="2015" name="Stand. Genomic Sci.">
        <title>Genomic Encyclopedia of Bacterial and Archaeal Type Strains, Phase III: the genomes of soil and plant-associated and newly described type strains.</title>
        <authorList>
            <person name="Whitman W.B."/>
            <person name="Woyke T."/>
            <person name="Klenk H.P."/>
            <person name="Zhou Y."/>
            <person name="Lilburn T.G."/>
            <person name="Beck B.J."/>
            <person name="De Vos P."/>
            <person name="Vandamme P."/>
            <person name="Eisen J.A."/>
            <person name="Garrity G."/>
            <person name="Hugenholtz P."/>
            <person name="Kyrpides N.C."/>
        </authorList>
    </citation>
    <scope>NUCLEOTIDE SEQUENCE [LARGE SCALE GENOMIC DNA]</scope>
    <source>
        <strain evidence="2 3">CGMCC 1.10115</strain>
    </source>
</reference>
<dbReference type="AlphaFoldDB" id="A0A562JDN9"/>
<keyword evidence="3" id="KW-1185">Reference proteome</keyword>
<keyword evidence="1" id="KW-0812">Transmembrane</keyword>
<comment type="caution">
    <text evidence="2">The sequence shown here is derived from an EMBL/GenBank/DDBJ whole genome shotgun (WGS) entry which is preliminary data.</text>
</comment>
<proteinExistence type="predicted"/>
<dbReference type="OrthoDB" id="2887836at2"/>
<protein>
    <recommendedName>
        <fullName evidence="4">DUF3899 domain-containing protein</fullName>
    </recommendedName>
</protein>
<organism evidence="2 3">
    <name type="scientific">Cytobacillus oceanisediminis</name>
    <dbReference type="NCBI Taxonomy" id="665099"/>
    <lineage>
        <taxon>Bacteria</taxon>
        <taxon>Bacillati</taxon>
        <taxon>Bacillota</taxon>
        <taxon>Bacilli</taxon>
        <taxon>Bacillales</taxon>
        <taxon>Bacillaceae</taxon>
        <taxon>Cytobacillus</taxon>
    </lineage>
</organism>
<name>A0A562JDN9_9BACI</name>
<keyword evidence="1" id="KW-0472">Membrane</keyword>
<gene>
    <name evidence="2" type="ORF">IQ19_04325</name>
</gene>
<feature type="transmembrane region" description="Helical" evidence="1">
    <location>
        <begin position="29"/>
        <end position="48"/>
    </location>
</feature>
<keyword evidence="1" id="KW-1133">Transmembrane helix</keyword>
<evidence type="ECO:0000313" key="3">
    <source>
        <dbReference type="Proteomes" id="UP000318667"/>
    </source>
</evidence>
<dbReference type="GeneID" id="65405434"/>
<dbReference type="Proteomes" id="UP000318667">
    <property type="component" value="Unassembled WGS sequence"/>
</dbReference>
<evidence type="ECO:0000256" key="1">
    <source>
        <dbReference type="SAM" id="Phobius"/>
    </source>
</evidence>
<evidence type="ECO:0008006" key="4">
    <source>
        <dbReference type="Google" id="ProtNLM"/>
    </source>
</evidence>
<accession>A0A562JDN9</accession>